<dbReference type="PANTHER" id="PTHR43433:SF5">
    <property type="entry name" value="AB HYDROLASE-1 DOMAIN-CONTAINING PROTEIN"/>
    <property type="match status" value="1"/>
</dbReference>
<sequence length="265" mass="28809">MSANSIFTTSDGRRIAYRLEGQGGRPVLMLSNSIGTDMSMWDGIMPALLERFQVLRYDMRGHGGSDVPCGPYSLDRLGRDALELMDVLELARVDVLGLSLGGMVAQWLAMHFPERIDRLVLAHTAAYLGPAAQWEPRIRTILQAPAEQTAEAFLVNWFPAAMRERDDPALAPFRAVLLRTQAKGIAGCLAAVRDMDMRRGLALIDRPTLVIGGRFDTVTSAQHSEELAAGIPGAALVLLPAVHMSNVELPEAFIDTVGQFLSISG</sequence>
<reference evidence="2 3" key="1">
    <citation type="submission" date="2017-05" db="EMBL/GenBank/DDBJ databases">
        <title>Complete and WGS of Bordetella genogroups.</title>
        <authorList>
            <person name="Spilker T."/>
            <person name="LiPuma J."/>
        </authorList>
    </citation>
    <scope>NUCLEOTIDE SEQUENCE [LARGE SCALE GENOMIC DNA]</scope>
    <source>
        <strain evidence="2 3">AU17164</strain>
    </source>
</reference>
<protein>
    <submittedName>
        <fullName evidence="2">3-oxoadipate enol-lactonase</fullName>
    </submittedName>
</protein>
<name>A0A1W6YX61_9BORD</name>
<dbReference type="EMBL" id="CP021109">
    <property type="protein sequence ID" value="ARP85677.1"/>
    <property type="molecule type" value="Genomic_DNA"/>
</dbReference>
<dbReference type="PRINTS" id="PR00111">
    <property type="entry name" value="ABHYDROLASE"/>
</dbReference>
<evidence type="ECO:0000313" key="3">
    <source>
        <dbReference type="Proteomes" id="UP000194139"/>
    </source>
</evidence>
<proteinExistence type="predicted"/>
<dbReference type="Pfam" id="PF00561">
    <property type="entry name" value="Abhydrolase_1"/>
    <property type="match status" value="1"/>
</dbReference>
<gene>
    <name evidence="2" type="ORF">CAL13_05220</name>
</gene>
<evidence type="ECO:0000313" key="2">
    <source>
        <dbReference type="EMBL" id="ARP85677.1"/>
    </source>
</evidence>
<dbReference type="SUPFAM" id="SSF53474">
    <property type="entry name" value="alpha/beta-Hydrolases"/>
    <property type="match status" value="1"/>
</dbReference>
<dbReference type="InterPro" id="IPR000073">
    <property type="entry name" value="AB_hydrolase_1"/>
</dbReference>
<accession>A0A1W6YX61</accession>
<dbReference type="InterPro" id="IPR050471">
    <property type="entry name" value="AB_hydrolase"/>
</dbReference>
<dbReference type="RefSeq" id="WP_086071736.1">
    <property type="nucleotide sequence ID" value="NZ_CP021109.1"/>
</dbReference>
<feature type="domain" description="AB hydrolase-1" evidence="1">
    <location>
        <begin position="26"/>
        <end position="246"/>
    </location>
</feature>
<dbReference type="InterPro" id="IPR029058">
    <property type="entry name" value="AB_hydrolase_fold"/>
</dbReference>
<evidence type="ECO:0000259" key="1">
    <source>
        <dbReference type="Pfam" id="PF00561"/>
    </source>
</evidence>
<organism evidence="2 3">
    <name type="scientific">Bordetella genomosp. 9</name>
    <dbReference type="NCBI Taxonomy" id="1416803"/>
    <lineage>
        <taxon>Bacteria</taxon>
        <taxon>Pseudomonadati</taxon>
        <taxon>Pseudomonadota</taxon>
        <taxon>Betaproteobacteria</taxon>
        <taxon>Burkholderiales</taxon>
        <taxon>Alcaligenaceae</taxon>
        <taxon>Bordetella</taxon>
    </lineage>
</organism>
<dbReference type="Gene3D" id="3.40.50.1820">
    <property type="entry name" value="alpha/beta hydrolase"/>
    <property type="match status" value="1"/>
</dbReference>
<dbReference type="Proteomes" id="UP000194139">
    <property type="component" value="Chromosome"/>
</dbReference>
<dbReference type="PANTHER" id="PTHR43433">
    <property type="entry name" value="HYDROLASE, ALPHA/BETA FOLD FAMILY PROTEIN"/>
    <property type="match status" value="1"/>
</dbReference>
<keyword evidence="3" id="KW-1185">Reference proteome</keyword>
<dbReference type="AlphaFoldDB" id="A0A1W6YX61"/>